<accession>A0A0F8AHU1</accession>
<evidence type="ECO:0000313" key="2">
    <source>
        <dbReference type="EMBL" id="KKF17255.1"/>
    </source>
</evidence>
<sequence>MERPAVTRGNPNSFLSSLVEFCVDSATTCFSQGADKLCVPIGLCALSALILLLSCLLIVYQRCRFRRGNPGETVTSFYSLLGNLCSTVGAVLSRQLHLQVTLKIIVLFIFLQAVISLIITSDPSSADNAQPSSTTSFMRRLVPLCGS</sequence>
<name>A0A0F8AHU1_LARCR</name>
<proteinExistence type="predicted"/>
<keyword evidence="1" id="KW-0472">Membrane</keyword>
<evidence type="ECO:0000256" key="1">
    <source>
        <dbReference type="SAM" id="Phobius"/>
    </source>
</evidence>
<dbReference type="AlphaFoldDB" id="A0A0F8AHU1"/>
<gene>
    <name evidence="2" type="ORF">EH28_05354</name>
</gene>
<feature type="transmembrane region" description="Helical" evidence="1">
    <location>
        <begin position="40"/>
        <end position="60"/>
    </location>
</feature>
<reference evidence="2" key="1">
    <citation type="journal article" date="2015" name="PLoS Genet.">
        <title>Genome Sequencing of the Perciform Fish Larimichthys crocea Provides Insights into Molecular and Genetic Mechanisms of Stress Adaptation.</title>
        <authorList>
            <person name="Ao J."/>
            <person name="Mu Y."/>
            <person name="Xiang L.X."/>
            <person name="Fan D."/>
            <person name="Feng M."/>
            <person name="Zhang S."/>
            <person name="Shi Q."/>
            <person name="Zhu L.Y."/>
            <person name="Li T."/>
            <person name="Ding Y."/>
            <person name="Nie L."/>
            <person name="Li Q."/>
            <person name="Dong W.R."/>
            <person name="Jiang L."/>
            <person name="Sun B."/>
            <person name="Zhang X."/>
            <person name="Li M."/>
            <person name="Zhang H.Q."/>
            <person name="Xie S."/>
            <person name="Zhu Y."/>
            <person name="Jiang X."/>
            <person name="Wang X."/>
            <person name="Mu P."/>
            <person name="Chen W."/>
            <person name="Yue Z."/>
            <person name="Wang Z."/>
            <person name="Wang J."/>
            <person name="Shao J.Z."/>
            <person name="Chen X."/>
        </authorList>
    </citation>
    <scope>NUCLEOTIDE SEQUENCE [LARGE SCALE GENOMIC DNA]</scope>
    <source>
        <strain evidence="2">SSNF</strain>
        <tissue evidence="2">Blood</tissue>
    </source>
</reference>
<protein>
    <submittedName>
        <fullName evidence="2">Uncharacterized protein</fullName>
    </submittedName>
</protein>
<organism evidence="2">
    <name type="scientific">Larimichthys crocea</name>
    <name type="common">Large yellow croaker</name>
    <name type="synonym">Pseudosciaena crocea</name>
    <dbReference type="NCBI Taxonomy" id="215358"/>
    <lineage>
        <taxon>Eukaryota</taxon>
        <taxon>Metazoa</taxon>
        <taxon>Chordata</taxon>
        <taxon>Craniata</taxon>
        <taxon>Vertebrata</taxon>
        <taxon>Euteleostomi</taxon>
        <taxon>Actinopterygii</taxon>
        <taxon>Neopterygii</taxon>
        <taxon>Teleostei</taxon>
        <taxon>Neoteleostei</taxon>
        <taxon>Acanthomorphata</taxon>
        <taxon>Eupercaria</taxon>
        <taxon>Sciaenidae</taxon>
        <taxon>Larimichthys</taxon>
    </lineage>
</organism>
<keyword evidence="1" id="KW-1133">Transmembrane helix</keyword>
<feature type="transmembrane region" description="Helical" evidence="1">
    <location>
        <begin position="100"/>
        <end position="119"/>
    </location>
</feature>
<keyword evidence="1" id="KW-0812">Transmembrane</keyword>
<dbReference type="EMBL" id="KQ042238">
    <property type="protein sequence ID" value="KKF17255.1"/>
    <property type="molecule type" value="Genomic_DNA"/>
</dbReference>